<proteinExistence type="predicted"/>
<dbReference type="EMBL" id="BAAAMN010000036">
    <property type="protein sequence ID" value="GAA2037924.1"/>
    <property type="molecule type" value="Genomic_DNA"/>
</dbReference>
<name>A0ABP5G0L9_9MICC</name>
<keyword evidence="2" id="KW-1185">Reference proteome</keyword>
<dbReference type="RefSeq" id="WP_343957774.1">
    <property type="nucleotide sequence ID" value="NZ_BAAAMN010000036.1"/>
</dbReference>
<accession>A0ABP5G0L9</accession>
<evidence type="ECO:0000313" key="1">
    <source>
        <dbReference type="EMBL" id="GAA2037924.1"/>
    </source>
</evidence>
<evidence type="ECO:0000313" key="2">
    <source>
        <dbReference type="Proteomes" id="UP001501461"/>
    </source>
</evidence>
<sequence length="95" mass="11198">MIPRGLLHGKPVRFEDVRIGDVIDTYHPVMEHSSRFHRRMGQIVTSVGPVKTPSGTINYRCDLHTDYDMICLHFDLWIQLRHRDTNIQSLSRRTR</sequence>
<comment type="caution">
    <text evidence="1">The sequence shown here is derived from an EMBL/GenBank/DDBJ whole genome shotgun (WGS) entry which is preliminary data.</text>
</comment>
<organism evidence="1 2">
    <name type="scientific">Yaniella flava</name>
    <dbReference type="NCBI Taxonomy" id="287930"/>
    <lineage>
        <taxon>Bacteria</taxon>
        <taxon>Bacillati</taxon>
        <taxon>Actinomycetota</taxon>
        <taxon>Actinomycetes</taxon>
        <taxon>Micrococcales</taxon>
        <taxon>Micrococcaceae</taxon>
        <taxon>Yaniella</taxon>
    </lineage>
</organism>
<gene>
    <name evidence="1" type="ORF">GCM10009720_17980</name>
</gene>
<reference evidence="2" key="1">
    <citation type="journal article" date="2019" name="Int. J. Syst. Evol. Microbiol.">
        <title>The Global Catalogue of Microorganisms (GCM) 10K type strain sequencing project: providing services to taxonomists for standard genome sequencing and annotation.</title>
        <authorList>
            <consortium name="The Broad Institute Genomics Platform"/>
            <consortium name="The Broad Institute Genome Sequencing Center for Infectious Disease"/>
            <person name="Wu L."/>
            <person name="Ma J."/>
        </authorList>
    </citation>
    <scope>NUCLEOTIDE SEQUENCE [LARGE SCALE GENOMIC DNA]</scope>
    <source>
        <strain evidence="2">JCM 13595</strain>
    </source>
</reference>
<dbReference type="Proteomes" id="UP001501461">
    <property type="component" value="Unassembled WGS sequence"/>
</dbReference>
<protein>
    <submittedName>
        <fullName evidence="1">Uncharacterized protein</fullName>
    </submittedName>
</protein>